<feature type="transmembrane region" description="Helical" evidence="1">
    <location>
        <begin position="12"/>
        <end position="31"/>
    </location>
</feature>
<dbReference type="OrthoDB" id="7596306at2"/>
<feature type="transmembrane region" description="Helical" evidence="1">
    <location>
        <begin position="106"/>
        <end position="127"/>
    </location>
</feature>
<keyword evidence="3" id="KW-1185">Reference proteome</keyword>
<dbReference type="EMBL" id="REFR01000010">
    <property type="protein sequence ID" value="RMB08437.1"/>
    <property type="molecule type" value="Genomic_DNA"/>
</dbReference>
<comment type="caution">
    <text evidence="2">The sequence shown here is derived from an EMBL/GenBank/DDBJ whole genome shotgun (WGS) entry which is preliminary data.</text>
</comment>
<gene>
    <name evidence="2" type="ORF">BXY39_1070</name>
</gene>
<protein>
    <submittedName>
        <fullName evidence="2">Uncharacterized protein</fullName>
    </submittedName>
</protein>
<keyword evidence="1" id="KW-0812">Transmembrane</keyword>
<sequence length="132" mass="13490">MISSRPALTPRQTVLSVMAGAVLWFLAALLLKVIGPMGAYEGINMVILYVLVIPVTVPFIPLVRTVAGLAHDQTALGIAMATAAAALLDGLALAWAPGLYGTETAYVAGAGATILWGAGVAIVLGFVMNRAS</sequence>
<dbReference type="Proteomes" id="UP000271227">
    <property type="component" value="Unassembled WGS sequence"/>
</dbReference>
<organism evidence="2 3">
    <name type="scientific">Eilatimonas milleporae</name>
    <dbReference type="NCBI Taxonomy" id="911205"/>
    <lineage>
        <taxon>Bacteria</taxon>
        <taxon>Pseudomonadati</taxon>
        <taxon>Pseudomonadota</taxon>
        <taxon>Alphaproteobacteria</taxon>
        <taxon>Kordiimonadales</taxon>
        <taxon>Kordiimonadaceae</taxon>
        <taxon>Eilatimonas</taxon>
    </lineage>
</organism>
<evidence type="ECO:0000313" key="2">
    <source>
        <dbReference type="EMBL" id="RMB08437.1"/>
    </source>
</evidence>
<dbReference type="AlphaFoldDB" id="A0A3M0CI41"/>
<feature type="transmembrane region" description="Helical" evidence="1">
    <location>
        <begin position="75"/>
        <end position="100"/>
    </location>
</feature>
<reference evidence="2 3" key="1">
    <citation type="submission" date="2018-10" db="EMBL/GenBank/DDBJ databases">
        <title>Genomic Encyclopedia of Archaeal and Bacterial Type Strains, Phase II (KMG-II): from individual species to whole genera.</title>
        <authorList>
            <person name="Goeker M."/>
        </authorList>
    </citation>
    <scope>NUCLEOTIDE SEQUENCE [LARGE SCALE GENOMIC DNA]</scope>
    <source>
        <strain evidence="2 3">DSM 25217</strain>
    </source>
</reference>
<accession>A0A3M0CI41</accession>
<dbReference type="InParanoid" id="A0A3M0CI41"/>
<feature type="transmembrane region" description="Helical" evidence="1">
    <location>
        <begin position="43"/>
        <end position="63"/>
    </location>
</feature>
<dbReference type="RefSeq" id="WP_121937804.1">
    <property type="nucleotide sequence ID" value="NZ_REFR01000010.1"/>
</dbReference>
<keyword evidence="1" id="KW-1133">Transmembrane helix</keyword>
<name>A0A3M0CI41_9PROT</name>
<keyword evidence="1" id="KW-0472">Membrane</keyword>
<proteinExistence type="predicted"/>
<evidence type="ECO:0000313" key="3">
    <source>
        <dbReference type="Proteomes" id="UP000271227"/>
    </source>
</evidence>
<evidence type="ECO:0000256" key="1">
    <source>
        <dbReference type="SAM" id="Phobius"/>
    </source>
</evidence>